<evidence type="ECO:0000313" key="1">
    <source>
        <dbReference type="EMBL" id="MCH9274889.1"/>
    </source>
</evidence>
<dbReference type="Proteomes" id="UP000710815">
    <property type="component" value="Unassembled WGS sequence"/>
</dbReference>
<dbReference type="EMBL" id="JAFEJT020000002">
    <property type="protein sequence ID" value="MCH9274889.1"/>
    <property type="molecule type" value="Genomic_DNA"/>
</dbReference>
<comment type="caution">
    <text evidence="1">The sequence shown here is derived from an EMBL/GenBank/DDBJ whole genome shotgun (WGS) entry which is preliminary data.</text>
</comment>
<accession>A0ABS9VS29</accession>
<proteinExistence type="predicted"/>
<gene>
    <name evidence="1" type="ORF">JS533_001120</name>
</gene>
<dbReference type="RefSeq" id="WP_241512731.1">
    <property type="nucleotide sequence ID" value="NZ_JAFEJT020000002.1"/>
</dbReference>
<reference evidence="1 2" key="1">
    <citation type="journal article" date="2021" name="Environ. Microbiol.">
        <title>Genetic insights into the dark matter of the mammalian gut microbiota through targeted genome reconstruction.</title>
        <authorList>
            <person name="Lugli G.A."/>
            <person name="Alessandri G."/>
            <person name="Milani C."/>
            <person name="Viappiani A."/>
            <person name="Fontana F."/>
            <person name="Tarracchini C."/>
            <person name="Mancabelli L."/>
            <person name="Argentini C."/>
            <person name="Ruiz L."/>
            <person name="Margolles A."/>
            <person name="van Sinderen D."/>
            <person name="Turroni F."/>
            <person name="Ventura M."/>
        </authorList>
    </citation>
    <scope>NUCLEOTIDE SEQUENCE [LARGE SCALE GENOMIC DNA]</scope>
    <source>
        <strain evidence="1 2">MA1</strain>
    </source>
</reference>
<keyword evidence="2" id="KW-1185">Reference proteome</keyword>
<protein>
    <submittedName>
        <fullName evidence="1">Uncharacterized protein</fullName>
    </submittedName>
</protein>
<organism evidence="1 2">
    <name type="scientific">Bifidobacterium amazonense</name>
    <dbReference type="NCBI Taxonomy" id="2809027"/>
    <lineage>
        <taxon>Bacteria</taxon>
        <taxon>Bacillati</taxon>
        <taxon>Actinomycetota</taxon>
        <taxon>Actinomycetes</taxon>
        <taxon>Bifidobacteriales</taxon>
        <taxon>Bifidobacteriaceae</taxon>
        <taxon>Bifidobacterium</taxon>
    </lineage>
</organism>
<name>A0ABS9VS29_9BIFI</name>
<evidence type="ECO:0000313" key="2">
    <source>
        <dbReference type="Proteomes" id="UP000710815"/>
    </source>
</evidence>
<reference evidence="1 2" key="2">
    <citation type="journal article" date="2021" name="Syst. Appl. Microbiol.">
        <title>Phylogenetic classification of ten novel species belonging to the genus Bifidobacterium comprising B. phasiani sp. nov., B. pongonis sp. nov., B. saguinibicoloris sp. nov., B. colobi sp. nov., B. simiiventris sp. nov., B. santillanense sp. nov., B. miconis sp. nov., B. amazonense sp. nov., B. pluvialisilvae sp. nov., and B. miconisargentati sp. nov.</title>
        <authorList>
            <person name="Lugli G.A."/>
            <person name="Calvete-Torre I."/>
            <person name="Alessandri G."/>
            <person name="Milani C."/>
            <person name="Turroni F."/>
            <person name="Laiolo P."/>
            <person name="Ossiprandi M.C."/>
            <person name="Margolles A."/>
            <person name="Ruiz L."/>
            <person name="Ventura M."/>
        </authorList>
    </citation>
    <scope>NUCLEOTIDE SEQUENCE [LARGE SCALE GENOMIC DNA]</scope>
    <source>
        <strain evidence="1 2">MA1</strain>
    </source>
</reference>
<sequence length="165" mass="19329">MTAKKETTMEINFTITDDGKAVAGDRDKLPYPRYSYELPDVEGLPYVYGPPSTLQDVADIAELLYCKIDYDYIRQRAWEDLYRELDAYHKMTSDFYDYGIICGLDRRGWNAILEIEWMPLYRHYPESSWEDTTMIPTGYEVDLGMFAEAHPQYDPESPEYDPDAD</sequence>